<dbReference type="PRINTS" id="PR00598">
    <property type="entry name" value="HTHMARR"/>
</dbReference>
<keyword evidence="2" id="KW-0238">DNA-binding</keyword>
<name>A0ABU9CI37_9BURK</name>
<keyword evidence="3" id="KW-0804">Transcription</keyword>
<protein>
    <submittedName>
        <fullName evidence="5">MarR family transcriptional regulator</fullName>
    </submittedName>
</protein>
<evidence type="ECO:0000259" key="4">
    <source>
        <dbReference type="PROSITE" id="PS50995"/>
    </source>
</evidence>
<dbReference type="PANTHER" id="PTHR33164:SF95">
    <property type="entry name" value="TRANSCRIPTIONAL REGULATOR"/>
    <property type="match status" value="1"/>
</dbReference>
<comment type="caution">
    <text evidence="5">The sequence shown here is derived from an EMBL/GenBank/DDBJ whole genome shotgun (WGS) entry which is preliminary data.</text>
</comment>
<feature type="domain" description="HTH marR-type" evidence="4">
    <location>
        <begin position="1"/>
        <end position="143"/>
    </location>
</feature>
<dbReference type="InterPro" id="IPR036390">
    <property type="entry name" value="WH_DNA-bd_sf"/>
</dbReference>
<dbReference type="Pfam" id="PF01047">
    <property type="entry name" value="MarR"/>
    <property type="match status" value="1"/>
</dbReference>
<gene>
    <name evidence="5" type="ORF">AACH10_14330</name>
</gene>
<evidence type="ECO:0000313" key="6">
    <source>
        <dbReference type="Proteomes" id="UP001365405"/>
    </source>
</evidence>
<keyword evidence="1" id="KW-0805">Transcription regulation</keyword>
<dbReference type="InterPro" id="IPR023187">
    <property type="entry name" value="Tscrpt_reg_MarR-type_CS"/>
</dbReference>
<dbReference type="Gene3D" id="1.10.10.10">
    <property type="entry name" value="Winged helix-like DNA-binding domain superfamily/Winged helix DNA-binding domain"/>
    <property type="match status" value="1"/>
</dbReference>
<dbReference type="InterPro" id="IPR036388">
    <property type="entry name" value="WH-like_DNA-bd_sf"/>
</dbReference>
<dbReference type="InterPro" id="IPR000835">
    <property type="entry name" value="HTH_MarR-typ"/>
</dbReference>
<dbReference type="SUPFAM" id="SSF46785">
    <property type="entry name" value="Winged helix' DNA-binding domain"/>
    <property type="match status" value="1"/>
</dbReference>
<dbReference type="PROSITE" id="PS50995">
    <property type="entry name" value="HTH_MARR_2"/>
    <property type="match status" value="1"/>
</dbReference>
<dbReference type="RefSeq" id="WP_341411109.1">
    <property type="nucleotide sequence ID" value="NZ_JBBUTH010000007.1"/>
</dbReference>
<dbReference type="PROSITE" id="PS01117">
    <property type="entry name" value="HTH_MARR_1"/>
    <property type="match status" value="1"/>
</dbReference>
<keyword evidence="6" id="KW-1185">Reference proteome</keyword>
<sequence>MKKARSPVDLDALPGFHIRRLQQIAVALFLQETEAHGITPVQYAALQTVHDTPGLDQRSLARTIGFDTSTIAGVVDRLEARGWVRRNASPTDRRVRLLTITDEGAALLGAVLPDMLRAQTRMLAPLPAAERTEFMRMLRVLVTANNELSRAPSDAA</sequence>
<dbReference type="InterPro" id="IPR039422">
    <property type="entry name" value="MarR/SlyA-like"/>
</dbReference>
<accession>A0ABU9CI37</accession>
<organism evidence="5 6">
    <name type="scientific">Pseudaquabacterium inlustre</name>
    <dbReference type="NCBI Taxonomy" id="2984192"/>
    <lineage>
        <taxon>Bacteria</taxon>
        <taxon>Pseudomonadati</taxon>
        <taxon>Pseudomonadota</taxon>
        <taxon>Betaproteobacteria</taxon>
        <taxon>Burkholderiales</taxon>
        <taxon>Sphaerotilaceae</taxon>
        <taxon>Pseudaquabacterium</taxon>
    </lineage>
</organism>
<dbReference type="EMBL" id="JBBUTH010000007">
    <property type="protein sequence ID" value="MEK8051426.1"/>
    <property type="molecule type" value="Genomic_DNA"/>
</dbReference>
<dbReference type="PANTHER" id="PTHR33164">
    <property type="entry name" value="TRANSCRIPTIONAL REGULATOR, MARR FAMILY"/>
    <property type="match status" value="1"/>
</dbReference>
<evidence type="ECO:0000256" key="2">
    <source>
        <dbReference type="ARBA" id="ARBA00023125"/>
    </source>
</evidence>
<proteinExistence type="predicted"/>
<evidence type="ECO:0000313" key="5">
    <source>
        <dbReference type="EMBL" id="MEK8051426.1"/>
    </source>
</evidence>
<reference evidence="5 6" key="1">
    <citation type="submission" date="2024-04" db="EMBL/GenBank/DDBJ databases">
        <title>Novel species of the genus Ideonella isolated from streams.</title>
        <authorList>
            <person name="Lu H."/>
        </authorList>
    </citation>
    <scope>NUCLEOTIDE SEQUENCE [LARGE SCALE GENOMIC DNA]</scope>
    <source>
        <strain evidence="5 6">DXS22W</strain>
    </source>
</reference>
<dbReference type="Proteomes" id="UP001365405">
    <property type="component" value="Unassembled WGS sequence"/>
</dbReference>
<evidence type="ECO:0000256" key="1">
    <source>
        <dbReference type="ARBA" id="ARBA00023015"/>
    </source>
</evidence>
<dbReference type="SMART" id="SM00347">
    <property type="entry name" value="HTH_MARR"/>
    <property type="match status" value="1"/>
</dbReference>
<evidence type="ECO:0000256" key="3">
    <source>
        <dbReference type="ARBA" id="ARBA00023163"/>
    </source>
</evidence>